<feature type="region of interest" description="Disordered" evidence="1">
    <location>
        <begin position="45"/>
        <end position="78"/>
    </location>
</feature>
<comment type="caution">
    <text evidence="2">The sequence shown here is derived from an EMBL/GenBank/DDBJ whole genome shotgun (WGS) entry which is preliminary data.</text>
</comment>
<evidence type="ECO:0008006" key="4">
    <source>
        <dbReference type="Google" id="ProtNLM"/>
    </source>
</evidence>
<evidence type="ECO:0000313" key="3">
    <source>
        <dbReference type="Proteomes" id="UP000720508"/>
    </source>
</evidence>
<gene>
    <name evidence="2" type="ORF">KN815_47810</name>
</gene>
<evidence type="ECO:0000313" key="2">
    <source>
        <dbReference type="EMBL" id="MBU3871488.1"/>
    </source>
</evidence>
<sequence>EALRTWAEAAAAARTCGDTGLHADLADHAADAMDRLGGDPAVARSLRRAARKAATAGAQDTGPSPRSGDGNPADLRNQ</sequence>
<keyword evidence="3" id="KW-1185">Reference proteome</keyword>
<dbReference type="Proteomes" id="UP000720508">
    <property type="component" value="Unassembled WGS sequence"/>
</dbReference>
<accession>A0ABS6CX31</accession>
<protein>
    <recommendedName>
        <fullName evidence="4">HEAT repeat domain-containing protein</fullName>
    </recommendedName>
</protein>
<organism evidence="2 3">
    <name type="scientific">Streptomyces niphimycinicus</name>
    <dbReference type="NCBI Taxonomy" id="2842201"/>
    <lineage>
        <taxon>Bacteria</taxon>
        <taxon>Bacillati</taxon>
        <taxon>Actinomycetota</taxon>
        <taxon>Actinomycetes</taxon>
        <taxon>Kitasatosporales</taxon>
        <taxon>Streptomycetaceae</taxon>
        <taxon>Streptomyces</taxon>
    </lineage>
</organism>
<evidence type="ECO:0000256" key="1">
    <source>
        <dbReference type="SAM" id="MobiDB-lite"/>
    </source>
</evidence>
<dbReference type="EMBL" id="JAHLEM010001092">
    <property type="protein sequence ID" value="MBU3871488.1"/>
    <property type="molecule type" value="Genomic_DNA"/>
</dbReference>
<reference evidence="2 3" key="1">
    <citation type="submission" date="2021-06" db="EMBL/GenBank/DDBJ databases">
        <authorList>
            <person name="Pan X."/>
        </authorList>
    </citation>
    <scope>NUCLEOTIDE SEQUENCE [LARGE SCALE GENOMIC DNA]</scope>
    <source>
        <strain evidence="2 3">4503</strain>
    </source>
</reference>
<proteinExistence type="predicted"/>
<name>A0ABS6CX31_9ACTN</name>
<feature type="non-terminal residue" evidence="2">
    <location>
        <position position="1"/>
    </location>
</feature>